<feature type="transmembrane region" description="Helical" evidence="1">
    <location>
        <begin position="6"/>
        <end position="27"/>
    </location>
</feature>
<dbReference type="Gene3D" id="1.25.40.20">
    <property type="entry name" value="Ankyrin repeat-containing domain"/>
    <property type="match status" value="1"/>
</dbReference>
<dbReference type="SUPFAM" id="SSF48403">
    <property type="entry name" value="Ankyrin repeat"/>
    <property type="match status" value="1"/>
</dbReference>
<gene>
    <name evidence="2" type="ORF">JI741_07215</name>
</gene>
<organism evidence="2 3">
    <name type="scientific">Chryseolinea lacunae</name>
    <dbReference type="NCBI Taxonomy" id="2801331"/>
    <lineage>
        <taxon>Bacteria</taxon>
        <taxon>Pseudomonadati</taxon>
        <taxon>Bacteroidota</taxon>
        <taxon>Cytophagia</taxon>
        <taxon>Cytophagales</taxon>
        <taxon>Fulvivirgaceae</taxon>
        <taxon>Chryseolinea</taxon>
    </lineage>
</organism>
<proteinExistence type="predicted"/>
<reference evidence="2 3" key="1">
    <citation type="submission" date="2021-01" db="EMBL/GenBank/DDBJ databases">
        <title>Chryseolinea sp. Jin1 Genome sequencing and assembly.</title>
        <authorList>
            <person name="Kim I."/>
        </authorList>
    </citation>
    <scope>NUCLEOTIDE SEQUENCE [LARGE SCALE GENOMIC DNA]</scope>
    <source>
        <strain evidence="2 3">Jin1</strain>
    </source>
</reference>
<name>A0ABS1KNE3_9BACT</name>
<evidence type="ECO:0000313" key="3">
    <source>
        <dbReference type="Proteomes" id="UP000613030"/>
    </source>
</evidence>
<keyword evidence="3" id="KW-1185">Reference proteome</keyword>
<comment type="caution">
    <text evidence="2">The sequence shown here is derived from an EMBL/GenBank/DDBJ whole genome shotgun (WGS) entry which is preliminary data.</text>
</comment>
<sequence length="342" mass="37626">MITKLVWILAGLNTLALLIFTISFLGSTSGRNVDSMEKGWMTILIVLGVVVILLGVLPIRFSQSTFSVSVSVFFSALPLVVGVWVLLANKLPSLKKEKTMAELYYDDKTQQSIAAAIEQNDTVRLRELIKGQDLNIQGNRVWDWDGLNYLQFAIRLRGNTNFPVNEAANLAAIRILIEAGSATTPALSEGMKRLPPEAVLQLLKAGADPNTRGFVNPGPLVFETVGASKEEIDMTFLLVRNGADVNRKNDSDQTLLMVAALNAGTSARWNDTWRLVRYLLEEAHADYTHTLADGRNFGSIIRTIRTNAATENVTMSPDFDAVVQWLDKHQVDTTPLPEAVAS</sequence>
<dbReference type="EMBL" id="JAERRB010000002">
    <property type="protein sequence ID" value="MBL0741003.1"/>
    <property type="molecule type" value="Genomic_DNA"/>
</dbReference>
<keyword evidence="1" id="KW-1133">Transmembrane helix</keyword>
<dbReference type="InterPro" id="IPR036770">
    <property type="entry name" value="Ankyrin_rpt-contain_sf"/>
</dbReference>
<accession>A0ABS1KNE3</accession>
<dbReference type="Proteomes" id="UP000613030">
    <property type="component" value="Unassembled WGS sequence"/>
</dbReference>
<evidence type="ECO:0000256" key="1">
    <source>
        <dbReference type="SAM" id="Phobius"/>
    </source>
</evidence>
<protein>
    <recommendedName>
        <fullName evidence="4">Ankyrin repeat domain-containing protein</fullName>
    </recommendedName>
</protein>
<feature type="transmembrane region" description="Helical" evidence="1">
    <location>
        <begin position="65"/>
        <end position="88"/>
    </location>
</feature>
<keyword evidence="1" id="KW-0812">Transmembrane</keyword>
<evidence type="ECO:0008006" key="4">
    <source>
        <dbReference type="Google" id="ProtNLM"/>
    </source>
</evidence>
<feature type="transmembrane region" description="Helical" evidence="1">
    <location>
        <begin position="39"/>
        <end position="59"/>
    </location>
</feature>
<dbReference type="RefSeq" id="WP_202008367.1">
    <property type="nucleotide sequence ID" value="NZ_JAERRB010000002.1"/>
</dbReference>
<keyword evidence="1" id="KW-0472">Membrane</keyword>
<evidence type="ECO:0000313" key="2">
    <source>
        <dbReference type="EMBL" id="MBL0741003.1"/>
    </source>
</evidence>